<dbReference type="Gene3D" id="1.20.1290.10">
    <property type="entry name" value="AhpD-like"/>
    <property type="match status" value="1"/>
</dbReference>
<dbReference type="InterPro" id="IPR004675">
    <property type="entry name" value="AhpD_core"/>
</dbReference>
<sequence length="181" mass="19406">MARIQPVNKDAADTTQQHILDTVKKKMGMVPNLIATMANSPAVANAYLGFSQQLSTGALSPRLREQIALAVGEVNSCDYCLAAHTALGKGAGLSESETCDARRAEAKDDAERFALEFAQKVVRDRGVVSDDDLQQVREAGYTDGEIAEIVANVALNIFTNYFNHVAGTEVDFPAAPVMTNC</sequence>
<dbReference type="GO" id="GO:0051920">
    <property type="term" value="F:peroxiredoxin activity"/>
    <property type="evidence" value="ECO:0007669"/>
    <property type="project" value="InterPro"/>
</dbReference>
<feature type="domain" description="Carboxymuconolactone decarboxylase-like" evidence="1">
    <location>
        <begin position="41"/>
        <end position="118"/>
    </location>
</feature>
<evidence type="ECO:0000313" key="2">
    <source>
        <dbReference type="EMBL" id="QEG36893.1"/>
    </source>
</evidence>
<dbReference type="InterPro" id="IPR029032">
    <property type="entry name" value="AhpD-like"/>
</dbReference>
<dbReference type="PANTHER" id="PTHR35446">
    <property type="entry name" value="SI:CH211-175M2.5"/>
    <property type="match status" value="1"/>
</dbReference>
<dbReference type="SUPFAM" id="SSF69118">
    <property type="entry name" value="AhpD-like"/>
    <property type="match status" value="1"/>
</dbReference>
<dbReference type="RefSeq" id="WP_148075191.1">
    <property type="nucleotide sequence ID" value="NZ_CP042913.1"/>
</dbReference>
<dbReference type="AlphaFoldDB" id="A0A5B9QSK4"/>
<dbReference type="EMBL" id="CP042913">
    <property type="protein sequence ID" value="QEG36893.1"/>
    <property type="molecule type" value="Genomic_DNA"/>
</dbReference>
<dbReference type="OrthoDB" id="9801997at2"/>
<dbReference type="Proteomes" id="UP000323917">
    <property type="component" value="Chromosome"/>
</dbReference>
<protein>
    <submittedName>
        <fullName evidence="2">Carboxymuconolactone decarboxylase family protein</fullName>
    </submittedName>
</protein>
<dbReference type="NCBIfam" id="TIGR00778">
    <property type="entry name" value="ahpD_dom"/>
    <property type="match status" value="1"/>
</dbReference>
<reference evidence="2 3" key="1">
    <citation type="submission" date="2019-08" db="EMBL/GenBank/DDBJ databases">
        <title>Deep-cultivation of Planctomycetes and their phenomic and genomic characterization uncovers novel biology.</title>
        <authorList>
            <person name="Wiegand S."/>
            <person name="Jogler M."/>
            <person name="Boedeker C."/>
            <person name="Pinto D."/>
            <person name="Vollmers J."/>
            <person name="Rivas-Marin E."/>
            <person name="Kohn T."/>
            <person name="Peeters S.H."/>
            <person name="Heuer A."/>
            <person name="Rast P."/>
            <person name="Oberbeckmann S."/>
            <person name="Bunk B."/>
            <person name="Jeske O."/>
            <person name="Meyerdierks A."/>
            <person name="Storesund J.E."/>
            <person name="Kallscheuer N."/>
            <person name="Luecker S."/>
            <person name="Lage O.M."/>
            <person name="Pohl T."/>
            <person name="Merkel B.J."/>
            <person name="Hornburger P."/>
            <person name="Mueller R.-W."/>
            <person name="Bruemmer F."/>
            <person name="Labrenz M."/>
            <person name="Spormann A.M."/>
            <person name="Op den Camp H."/>
            <person name="Overmann J."/>
            <person name="Amann R."/>
            <person name="Jetten M.S.M."/>
            <person name="Mascher T."/>
            <person name="Medema M.H."/>
            <person name="Devos D.P."/>
            <person name="Kaster A.-K."/>
            <person name="Ovreas L."/>
            <person name="Rohde M."/>
            <person name="Galperin M.Y."/>
            <person name="Jogler C."/>
        </authorList>
    </citation>
    <scope>NUCLEOTIDE SEQUENCE [LARGE SCALE GENOMIC DNA]</scope>
    <source>
        <strain evidence="2 3">Pr1d</strain>
    </source>
</reference>
<organism evidence="2 3">
    <name type="scientific">Bythopirellula goksoeyrii</name>
    <dbReference type="NCBI Taxonomy" id="1400387"/>
    <lineage>
        <taxon>Bacteria</taxon>
        <taxon>Pseudomonadati</taxon>
        <taxon>Planctomycetota</taxon>
        <taxon>Planctomycetia</taxon>
        <taxon>Pirellulales</taxon>
        <taxon>Lacipirellulaceae</taxon>
        <taxon>Bythopirellula</taxon>
    </lineage>
</organism>
<dbReference type="KEGG" id="bgok:Pr1d_42320"/>
<proteinExistence type="predicted"/>
<evidence type="ECO:0000259" key="1">
    <source>
        <dbReference type="Pfam" id="PF02627"/>
    </source>
</evidence>
<dbReference type="PANTHER" id="PTHR35446:SF3">
    <property type="entry name" value="CMD DOMAIN-CONTAINING PROTEIN"/>
    <property type="match status" value="1"/>
</dbReference>
<keyword evidence="3" id="KW-1185">Reference proteome</keyword>
<name>A0A5B9QSK4_9BACT</name>
<gene>
    <name evidence="2" type="ORF">Pr1d_42320</name>
</gene>
<accession>A0A5B9QSK4</accession>
<dbReference type="InterPro" id="IPR003779">
    <property type="entry name" value="CMD-like"/>
</dbReference>
<dbReference type="Pfam" id="PF02627">
    <property type="entry name" value="CMD"/>
    <property type="match status" value="1"/>
</dbReference>
<evidence type="ECO:0000313" key="3">
    <source>
        <dbReference type="Proteomes" id="UP000323917"/>
    </source>
</evidence>